<dbReference type="EMBL" id="JACIIV010000041">
    <property type="protein sequence ID" value="MBB6229314.1"/>
    <property type="molecule type" value="Genomic_DNA"/>
</dbReference>
<proteinExistence type="predicted"/>
<comment type="caution">
    <text evidence="1">The sequence shown here is derived from an EMBL/GenBank/DDBJ whole genome shotgun (WGS) entry which is preliminary data.</text>
</comment>
<protein>
    <recommendedName>
        <fullName evidence="3">Conjugal transfer protein TraD</fullName>
    </recommendedName>
</protein>
<dbReference type="Pfam" id="PF06412">
    <property type="entry name" value="TraD"/>
    <property type="match status" value="1"/>
</dbReference>
<reference evidence="1 2" key="1">
    <citation type="submission" date="2020-08" db="EMBL/GenBank/DDBJ databases">
        <title>Genomic Encyclopedia of Type Strains, Phase IV (KMG-IV): sequencing the most valuable type-strain genomes for metagenomic binning, comparative biology and taxonomic classification.</title>
        <authorList>
            <person name="Goeker M."/>
        </authorList>
    </citation>
    <scope>NUCLEOTIDE SEQUENCE [LARGE SCALE GENOMIC DNA]</scope>
    <source>
        <strain evidence="1 2">DSM 102189</strain>
    </source>
</reference>
<evidence type="ECO:0000313" key="2">
    <source>
        <dbReference type="Proteomes" id="UP000538147"/>
    </source>
</evidence>
<keyword evidence="2" id="KW-1185">Reference proteome</keyword>
<accession>A0A841L9U9</accession>
<gene>
    <name evidence="1" type="ORF">FHS79_003515</name>
</gene>
<evidence type="ECO:0000313" key="1">
    <source>
        <dbReference type="EMBL" id="MBB6229314.1"/>
    </source>
</evidence>
<dbReference type="RefSeq" id="WP_184202911.1">
    <property type="nucleotide sequence ID" value="NZ_JACIIV010000041.1"/>
</dbReference>
<evidence type="ECO:0008006" key="3">
    <source>
        <dbReference type="Google" id="ProtNLM"/>
    </source>
</evidence>
<organism evidence="1 2">
    <name type="scientific">Polymorphobacter multimanifer</name>
    <dbReference type="NCBI Taxonomy" id="1070431"/>
    <lineage>
        <taxon>Bacteria</taxon>
        <taxon>Pseudomonadati</taxon>
        <taxon>Pseudomonadota</taxon>
        <taxon>Alphaproteobacteria</taxon>
        <taxon>Sphingomonadales</taxon>
        <taxon>Sphingosinicellaceae</taxon>
        <taxon>Polymorphobacter</taxon>
    </lineage>
</organism>
<sequence>VELTDDDRATLYGALLDLAGRARGGDAGDVLPLWKRRGKRAFDAEAETTEAS</sequence>
<dbReference type="InterPro" id="IPR009444">
    <property type="entry name" value="Conjugal_tfr_TraD_a-type"/>
</dbReference>
<dbReference type="Proteomes" id="UP000538147">
    <property type="component" value="Unassembled WGS sequence"/>
</dbReference>
<name>A0A841L9U9_9SPHN</name>
<feature type="non-terminal residue" evidence="1">
    <location>
        <position position="1"/>
    </location>
</feature>
<dbReference type="AlphaFoldDB" id="A0A841L9U9"/>